<dbReference type="AlphaFoldDB" id="Q3A4I3"/>
<evidence type="ECO:0000313" key="3">
    <source>
        <dbReference type="Proteomes" id="UP000002534"/>
    </source>
</evidence>
<dbReference type="STRING" id="338963.Pcar_1478"/>
<feature type="domain" description="HD" evidence="1">
    <location>
        <begin position="35"/>
        <end position="153"/>
    </location>
</feature>
<dbReference type="Gene3D" id="1.10.3210.10">
    <property type="entry name" value="Hypothetical protein af1432"/>
    <property type="match status" value="1"/>
</dbReference>
<dbReference type="PROSITE" id="PS51831">
    <property type="entry name" value="HD"/>
    <property type="match status" value="1"/>
</dbReference>
<name>Q3A4I3_SYNC1</name>
<dbReference type="InterPro" id="IPR006674">
    <property type="entry name" value="HD_domain"/>
</dbReference>
<dbReference type="SUPFAM" id="SSF109604">
    <property type="entry name" value="HD-domain/PDEase-like"/>
    <property type="match status" value="1"/>
</dbReference>
<dbReference type="GO" id="GO:0016787">
    <property type="term" value="F:hydrolase activity"/>
    <property type="evidence" value="ECO:0007669"/>
    <property type="project" value="UniProtKB-KW"/>
</dbReference>
<organism evidence="2 3">
    <name type="scientific">Syntrophotalea carbinolica (strain DSM 2380 / NBRC 103641 / GraBd1)</name>
    <name type="common">Pelobacter carbinolicus</name>
    <dbReference type="NCBI Taxonomy" id="338963"/>
    <lineage>
        <taxon>Bacteria</taxon>
        <taxon>Pseudomonadati</taxon>
        <taxon>Thermodesulfobacteriota</taxon>
        <taxon>Desulfuromonadia</taxon>
        <taxon>Desulfuromonadales</taxon>
        <taxon>Syntrophotaleaceae</taxon>
        <taxon>Syntrophotalea</taxon>
    </lineage>
</organism>
<dbReference type="KEGG" id="pca:Pcar_1478"/>
<keyword evidence="3" id="KW-1185">Reference proteome</keyword>
<dbReference type="HOGENOM" id="CLU_087303_0_0_7"/>
<protein>
    <submittedName>
        <fullName evidence="2">Metal-dependent phosphohydrolase</fullName>
    </submittedName>
</protein>
<dbReference type="eggNOG" id="COG1418">
    <property type="taxonomic scope" value="Bacteria"/>
</dbReference>
<evidence type="ECO:0000259" key="1">
    <source>
        <dbReference type="PROSITE" id="PS51831"/>
    </source>
</evidence>
<sequence>MLDARKIDDLKAWFADYVVGFTSKDSELQRNFDLKKKHTALVCAEIVGLGRQLGLDTEQLRLAEIMALFHDLGRFEQYARYGTFADSRSVDHAQLGVQILRDKKVLDGLEEGMRDLVLRAITWHNRVALPAEADASFLFFTRLLRDADKLDIWRVVTDYYRQDNPVSNAALEMGLSDTPEVSEVVAADLLAGHTVDLRQVQNLNDLKLLQVGWVYDLNFSPSFRRLREKGYLDIIRASLPVTETVNKIFAAVTSLLMRECSRENPATGLPGGTNYLPGHRA</sequence>
<dbReference type="EMBL" id="CP000142">
    <property type="protein sequence ID" value="ABA88724.2"/>
    <property type="molecule type" value="Genomic_DNA"/>
</dbReference>
<proteinExistence type="predicted"/>
<dbReference type="Proteomes" id="UP000002534">
    <property type="component" value="Chromosome"/>
</dbReference>
<evidence type="ECO:0000313" key="2">
    <source>
        <dbReference type="EMBL" id="ABA88724.2"/>
    </source>
</evidence>
<reference evidence="2 3" key="2">
    <citation type="journal article" date="2012" name="BMC Genomics">
        <title>The genome of Pelobacter carbinolicus reveals surprising metabolic capabilities and physiological features.</title>
        <authorList>
            <person name="Aklujkar M."/>
            <person name="Haveman S.A."/>
            <person name="Didonato R.Jr."/>
            <person name="Chertkov O."/>
            <person name="Han C.S."/>
            <person name="Land M.L."/>
            <person name="Brown P."/>
            <person name="Lovley D.R."/>
        </authorList>
    </citation>
    <scope>NUCLEOTIDE SEQUENCE [LARGE SCALE GENOMIC DNA]</scope>
    <source>
        <strain evidence="3">DSM 2380 / NBRC 103641 / GraBd1</strain>
    </source>
</reference>
<dbReference type="Pfam" id="PF01966">
    <property type="entry name" value="HD"/>
    <property type="match status" value="1"/>
</dbReference>
<dbReference type="CDD" id="cd00077">
    <property type="entry name" value="HDc"/>
    <property type="match status" value="1"/>
</dbReference>
<keyword evidence="2" id="KW-0378">Hydrolase</keyword>
<gene>
    <name evidence="2" type="ordered locus">Pcar_1478</name>
</gene>
<reference evidence="3" key="1">
    <citation type="submission" date="2005-10" db="EMBL/GenBank/DDBJ databases">
        <title>Complete sequence of Pelobacter carbinolicus DSM 2380.</title>
        <authorList>
            <person name="Copeland A."/>
            <person name="Lucas S."/>
            <person name="Lapidus A."/>
            <person name="Barry K."/>
            <person name="Detter J.C."/>
            <person name="Glavina T."/>
            <person name="Hammon N."/>
            <person name="Israni S."/>
            <person name="Pitluck S."/>
            <person name="Chertkov O."/>
            <person name="Schmutz J."/>
            <person name="Larimer F."/>
            <person name="Land M."/>
            <person name="Kyrpides N."/>
            <person name="Ivanova N."/>
            <person name="Richardson P."/>
        </authorList>
    </citation>
    <scope>NUCLEOTIDE SEQUENCE [LARGE SCALE GENOMIC DNA]</scope>
    <source>
        <strain evidence="3">DSM 2380 / NBRC 103641 / GraBd1</strain>
    </source>
</reference>
<dbReference type="InterPro" id="IPR003607">
    <property type="entry name" value="HD/PDEase_dom"/>
</dbReference>
<accession>Q3A4I3</accession>